<protein>
    <submittedName>
        <fullName evidence="1">Uncharacterized protein</fullName>
    </submittedName>
</protein>
<accession>A0A1W1H4V1</accession>
<dbReference type="AlphaFoldDB" id="A0A1W1H4V1"/>
<organism evidence="1 2">
    <name type="scientific">Desulfamplus magnetovallimortis</name>
    <dbReference type="NCBI Taxonomy" id="1246637"/>
    <lineage>
        <taxon>Bacteria</taxon>
        <taxon>Pseudomonadati</taxon>
        <taxon>Thermodesulfobacteriota</taxon>
        <taxon>Desulfobacteria</taxon>
        <taxon>Desulfobacterales</taxon>
        <taxon>Desulfobacteraceae</taxon>
        <taxon>Desulfamplus</taxon>
    </lineage>
</organism>
<name>A0A1W1H4V1_9BACT</name>
<proteinExistence type="predicted"/>
<dbReference type="RefSeq" id="WP_080803904.1">
    <property type="nucleotide sequence ID" value="NZ_LT828545.1"/>
</dbReference>
<dbReference type="EMBL" id="FWEV01000005">
    <property type="protein sequence ID" value="SLM27510.1"/>
    <property type="molecule type" value="Genomic_DNA"/>
</dbReference>
<evidence type="ECO:0000313" key="1">
    <source>
        <dbReference type="EMBL" id="SLM27510.1"/>
    </source>
</evidence>
<sequence>MAFKKNAEIVYKTITLLLDIEENSPRDFYDVISWLQDIYQEINSSIGQSTLMGSQAIKSSSSVENVVSPHDFLALKFRDPELGRRIIITLMEIEARDRCVIGSVFEMVKGISGRSGIMRKDVQYAEIVPFPK</sequence>
<keyword evidence="2" id="KW-1185">Reference proteome</keyword>
<evidence type="ECO:0000313" key="2">
    <source>
        <dbReference type="Proteomes" id="UP000191931"/>
    </source>
</evidence>
<dbReference type="Proteomes" id="UP000191931">
    <property type="component" value="Unassembled WGS sequence"/>
</dbReference>
<reference evidence="1 2" key="1">
    <citation type="submission" date="2017-03" db="EMBL/GenBank/DDBJ databases">
        <authorList>
            <person name="Afonso C.L."/>
            <person name="Miller P.J."/>
            <person name="Scott M.A."/>
            <person name="Spackman E."/>
            <person name="Goraichik I."/>
            <person name="Dimitrov K.M."/>
            <person name="Suarez D.L."/>
            <person name="Swayne D.E."/>
        </authorList>
    </citation>
    <scope>NUCLEOTIDE SEQUENCE [LARGE SCALE GENOMIC DNA]</scope>
    <source>
        <strain evidence="1">PRJEB14757</strain>
    </source>
</reference>
<dbReference type="OrthoDB" id="9922992at2"/>
<gene>
    <name evidence="1" type="ORF">MTBBW1_1020034</name>
</gene>